<proteinExistence type="predicted"/>
<evidence type="ECO:0000313" key="3">
    <source>
        <dbReference type="Proteomes" id="UP001219525"/>
    </source>
</evidence>
<feature type="region of interest" description="Disordered" evidence="1">
    <location>
        <begin position="95"/>
        <end position="114"/>
    </location>
</feature>
<protein>
    <submittedName>
        <fullName evidence="2">Uncharacterized protein</fullName>
    </submittedName>
</protein>
<comment type="caution">
    <text evidence="2">The sequence shown here is derived from an EMBL/GenBank/DDBJ whole genome shotgun (WGS) entry which is preliminary data.</text>
</comment>
<name>A0AAD6XYG7_9AGAR</name>
<dbReference type="Proteomes" id="UP001219525">
    <property type="component" value="Unassembled WGS sequence"/>
</dbReference>
<evidence type="ECO:0000256" key="1">
    <source>
        <dbReference type="SAM" id="MobiDB-lite"/>
    </source>
</evidence>
<gene>
    <name evidence="2" type="ORF">GGX14DRAFT_406199</name>
</gene>
<reference evidence="2" key="1">
    <citation type="submission" date="2023-03" db="EMBL/GenBank/DDBJ databases">
        <title>Massive genome expansion in bonnet fungi (Mycena s.s.) driven by repeated elements and novel gene families across ecological guilds.</title>
        <authorList>
            <consortium name="Lawrence Berkeley National Laboratory"/>
            <person name="Harder C.B."/>
            <person name="Miyauchi S."/>
            <person name="Viragh M."/>
            <person name="Kuo A."/>
            <person name="Thoen E."/>
            <person name="Andreopoulos B."/>
            <person name="Lu D."/>
            <person name="Skrede I."/>
            <person name="Drula E."/>
            <person name="Henrissat B."/>
            <person name="Morin E."/>
            <person name="Kohler A."/>
            <person name="Barry K."/>
            <person name="LaButti K."/>
            <person name="Morin E."/>
            <person name="Salamov A."/>
            <person name="Lipzen A."/>
            <person name="Mereny Z."/>
            <person name="Hegedus B."/>
            <person name="Baldrian P."/>
            <person name="Stursova M."/>
            <person name="Weitz H."/>
            <person name="Taylor A."/>
            <person name="Grigoriev I.V."/>
            <person name="Nagy L.G."/>
            <person name="Martin F."/>
            <person name="Kauserud H."/>
        </authorList>
    </citation>
    <scope>NUCLEOTIDE SEQUENCE</scope>
    <source>
        <strain evidence="2">9144</strain>
    </source>
</reference>
<evidence type="ECO:0000313" key="2">
    <source>
        <dbReference type="EMBL" id="KAJ7192669.1"/>
    </source>
</evidence>
<organism evidence="2 3">
    <name type="scientific">Mycena pura</name>
    <dbReference type="NCBI Taxonomy" id="153505"/>
    <lineage>
        <taxon>Eukaryota</taxon>
        <taxon>Fungi</taxon>
        <taxon>Dikarya</taxon>
        <taxon>Basidiomycota</taxon>
        <taxon>Agaricomycotina</taxon>
        <taxon>Agaricomycetes</taxon>
        <taxon>Agaricomycetidae</taxon>
        <taxon>Agaricales</taxon>
        <taxon>Marasmiineae</taxon>
        <taxon>Mycenaceae</taxon>
        <taxon>Mycena</taxon>
    </lineage>
</organism>
<dbReference type="EMBL" id="JARJCW010000117">
    <property type="protein sequence ID" value="KAJ7192669.1"/>
    <property type="molecule type" value="Genomic_DNA"/>
</dbReference>
<accession>A0AAD6XYG7</accession>
<keyword evidence="3" id="KW-1185">Reference proteome</keyword>
<sequence length="131" mass="13929">MFGWGSTNGDTVKLTLAACVAISCDTVAQSELQSGGFYPPATLSRGVPIWRCRGGIILRTSTWERDLTSPTARAPGYGQSYSCDCRAFAGVRASSDQGHLYSPPDRPNKRGHGVAVPPLIRAVDRNSGCTP</sequence>
<dbReference type="AlphaFoldDB" id="A0AAD6XYG7"/>